<evidence type="ECO:0000313" key="2">
    <source>
        <dbReference type="EMBL" id="OJD23801.1"/>
    </source>
</evidence>
<accession>A0A1J9Q5J6</accession>
<name>A0A1J9Q5J6_9EURO</name>
<evidence type="ECO:0000256" key="1">
    <source>
        <dbReference type="SAM" id="MobiDB-lite"/>
    </source>
</evidence>
<evidence type="ECO:0000313" key="3">
    <source>
        <dbReference type="Proteomes" id="UP000242791"/>
    </source>
</evidence>
<dbReference type="VEuPathDB" id="FungiDB:ACJ73_04843"/>
<dbReference type="AlphaFoldDB" id="A0A1J9Q5J6"/>
<comment type="caution">
    <text evidence="2">The sequence shown here is derived from an EMBL/GenBank/DDBJ whole genome shotgun (WGS) entry which is preliminary data.</text>
</comment>
<proteinExistence type="predicted"/>
<protein>
    <submittedName>
        <fullName evidence="2">Uncharacterized protein</fullName>
    </submittedName>
</protein>
<gene>
    <name evidence="2" type="ORF">ACJ73_04843</name>
</gene>
<keyword evidence="3" id="KW-1185">Reference proteome</keyword>
<feature type="compositionally biased region" description="Basic and acidic residues" evidence="1">
    <location>
        <begin position="83"/>
        <end position="96"/>
    </location>
</feature>
<reference evidence="2 3" key="1">
    <citation type="submission" date="2015-08" db="EMBL/GenBank/DDBJ databases">
        <title>Emmonsia species relationships and genome sequence.</title>
        <authorList>
            <person name="Cuomo C.A."/>
            <person name="Schwartz I.S."/>
            <person name="Kenyon C."/>
            <person name="De Hoog G.S."/>
            <person name="Govender N.P."/>
            <person name="Botha A."/>
            <person name="Moreno L."/>
            <person name="De Vries M."/>
            <person name="Munoz J.F."/>
            <person name="Stielow J.B."/>
        </authorList>
    </citation>
    <scope>NUCLEOTIDE SEQUENCE [LARGE SCALE GENOMIC DNA]</scope>
    <source>
        <strain evidence="2 3">EI222</strain>
    </source>
</reference>
<dbReference type="Proteomes" id="UP000242791">
    <property type="component" value="Unassembled WGS sequence"/>
</dbReference>
<feature type="region of interest" description="Disordered" evidence="1">
    <location>
        <begin position="58"/>
        <end position="96"/>
    </location>
</feature>
<dbReference type="EMBL" id="LGTZ01000704">
    <property type="protein sequence ID" value="OJD23801.1"/>
    <property type="molecule type" value="Genomic_DNA"/>
</dbReference>
<sequence>MPGSSPPSDYLFCGPEREANLVGRDELSVSMASYVDRPKELIACRWRPSVMSPNRAILNLPRSEPQPSRRRQKVEIEIPQGKEYNKGDTERQLLSK</sequence>
<organism evidence="2 3">
    <name type="scientific">Blastomyces percursus</name>
    <dbReference type="NCBI Taxonomy" id="1658174"/>
    <lineage>
        <taxon>Eukaryota</taxon>
        <taxon>Fungi</taxon>
        <taxon>Dikarya</taxon>
        <taxon>Ascomycota</taxon>
        <taxon>Pezizomycotina</taxon>
        <taxon>Eurotiomycetes</taxon>
        <taxon>Eurotiomycetidae</taxon>
        <taxon>Onygenales</taxon>
        <taxon>Ajellomycetaceae</taxon>
        <taxon>Blastomyces</taxon>
    </lineage>
</organism>